<evidence type="ECO:0000256" key="10">
    <source>
        <dbReference type="ARBA" id="ARBA00022764"/>
    </source>
</evidence>
<keyword evidence="8 16" id="KW-0479">Metal-binding</keyword>
<comment type="subunit">
    <text evidence="4 14">Component of the periplasmic nitrate reductase NapAB complex composed of NapA and NapB.</text>
</comment>
<dbReference type="PANTHER" id="PTHR38604:SF1">
    <property type="entry name" value="PERIPLASMIC NITRATE REDUCTASE, ELECTRON TRANSFER SUBUNIT"/>
    <property type="match status" value="1"/>
</dbReference>
<feature type="signal peptide" evidence="17">
    <location>
        <begin position="1"/>
        <end position="31"/>
    </location>
</feature>
<feature type="binding site" description="axial binding residue" evidence="16">
    <location>
        <position position="107"/>
    </location>
    <ligand>
        <name>heme c</name>
        <dbReference type="ChEBI" id="CHEBI:61717"/>
        <label>2</label>
    </ligand>
    <ligandPart>
        <name>Fe</name>
        <dbReference type="ChEBI" id="CHEBI:18248"/>
    </ligandPart>
</feature>
<feature type="binding site" description="axial binding residue" evidence="16">
    <location>
        <position position="72"/>
    </location>
    <ligand>
        <name>heme c</name>
        <dbReference type="ChEBI" id="CHEBI:61717"/>
        <label>1</label>
    </ligand>
    <ligandPart>
        <name>Fe</name>
        <dbReference type="ChEBI" id="CHEBI:18248"/>
    </ligandPart>
</feature>
<organism evidence="18 19">
    <name type="scientific">Cognatishimia maritima</name>
    <dbReference type="NCBI Taxonomy" id="870908"/>
    <lineage>
        <taxon>Bacteria</taxon>
        <taxon>Pseudomonadati</taxon>
        <taxon>Pseudomonadota</taxon>
        <taxon>Alphaproteobacteria</taxon>
        <taxon>Rhodobacterales</taxon>
        <taxon>Paracoccaceae</taxon>
        <taxon>Cognatishimia</taxon>
    </lineage>
</organism>
<name>A0A1M5UPR4_9RHOB</name>
<comment type="similarity">
    <text evidence="3 14">Belongs to the NapB family.</text>
</comment>
<keyword evidence="10 14" id="KW-0574">Periplasm</keyword>
<dbReference type="Gene3D" id="1.10.1130.10">
    <property type="entry name" value="Flavocytochrome C3, Chain A"/>
    <property type="match status" value="1"/>
</dbReference>
<feature type="binding site" description="axial binding residue" evidence="16">
    <location>
        <position position="130"/>
    </location>
    <ligand>
        <name>heme c</name>
        <dbReference type="ChEBI" id="CHEBI:61717"/>
        <label>2</label>
    </ligand>
    <ligandPart>
        <name>Fe</name>
        <dbReference type="ChEBI" id="CHEBI:18248"/>
    </ligandPart>
</feature>
<feature type="binding site" description="axial binding residue" evidence="16">
    <location>
        <position position="90"/>
    </location>
    <ligand>
        <name>heme c</name>
        <dbReference type="ChEBI" id="CHEBI:61717"/>
        <label>1</label>
    </ligand>
    <ligandPart>
        <name>Fe</name>
        <dbReference type="ChEBI" id="CHEBI:18248"/>
    </ligandPart>
</feature>
<keyword evidence="12 16" id="KW-0408">Iron</keyword>
<feature type="binding site" description="covalent" evidence="15">
    <location>
        <position position="126"/>
    </location>
    <ligand>
        <name>heme c</name>
        <dbReference type="ChEBI" id="CHEBI:61717"/>
        <label>2</label>
    </ligand>
</feature>
<dbReference type="PIRSF" id="PIRSF006105">
    <property type="entry name" value="NapB"/>
    <property type="match status" value="1"/>
</dbReference>
<evidence type="ECO:0000313" key="19">
    <source>
        <dbReference type="Proteomes" id="UP000184211"/>
    </source>
</evidence>
<feature type="binding site" description="covalent" evidence="15">
    <location>
        <position position="89"/>
    </location>
    <ligand>
        <name>heme c</name>
        <dbReference type="ChEBI" id="CHEBI:61717"/>
        <label>1</label>
    </ligand>
</feature>
<keyword evidence="11 14" id="KW-0249">Electron transport</keyword>
<dbReference type="AlphaFoldDB" id="A0A1M5UPR4"/>
<evidence type="ECO:0000256" key="16">
    <source>
        <dbReference type="PIRSR" id="PIRSR006105-2"/>
    </source>
</evidence>
<dbReference type="GO" id="GO:0009061">
    <property type="term" value="P:anaerobic respiration"/>
    <property type="evidence" value="ECO:0007669"/>
    <property type="project" value="InterPro"/>
</dbReference>
<gene>
    <name evidence="18" type="ORF">SAMN04488044_2914</name>
</gene>
<evidence type="ECO:0000256" key="11">
    <source>
        <dbReference type="ARBA" id="ARBA00022982"/>
    </source>
</evidence>
<protein>
    <recommendedName>
        <fullName evidence="5 14">Periplasmic nitrate reductase, electron transfer subunit</fullName>
    </recommendedName>
    <alternativeName>
        <fullName evidence="13 14">Diheme cytochrome c NapB</fullName>
    </alternativeName>
</protein>
<feature type="chain" id="PRO_5012138380" description="Periplasmic nitrate reductase, electron transfer subunit" evidence="17">
    <location>
        <begin position="32"/>
        <end position="150"/>
    </location>
</feature>
<accession>A0A1M5UPR4</accession>
<reference evidence="19" key="1">
    <citation type="submission" date="2016-11" db="EMBL/GenBank/DDBJ databases">
        <authorList>
            <person name="Varghese N."/>
            <person name="Submissions S."/>
        </authorList>
    </citation>
    <scope>NUCLEOTIDE SEQUENCE [LARGE SCALE GENOMIC DNA]</scope>
    <source>
        <strain evidence="19">DSM 28223</strain>
    </source>
</reference>
<comment type="PTM">
    <text evidence="15">Binds 2 heme C groups per subunit.</text>
</comment>
<keyword evidence="19" id="KW-1185">Reference proteome</keyword>
<proteinExistence type="inferred from homology"/>
<evidence type="ECO:0000256" key="3">
    <source>
        <dbReference type="ARBA" id="ARBA00007368"/>
    </source>
</evidence>
<feature type="binding site" description="covalent" evidence="15">
    <location>
        <position position="86"/>
    </location>
    <ligand>
        <name>heme c</name>
        <dbReference type="ChEBI" id="CHEBI:61717"/>
        <label>1</label>
    </ligand>
</feature>
<evidence type="ECO:0000256" key="5">
    <source>
        <dbReference type="ARBA" id="ARBA00013773"/>
    </source>
</evidence>
<evidence type="ECO:0000256" key="4">
    <source>
        <dbReference type="ARBA" id="ARBA00011752"/>
    </source>
</evidence>
<sequence length="150" mass="16570">MSKKLFSMRKTKVLGAGVLAAAITLAGFAVAQSVTNLRGADVDEPVTTAEIPGTVDRRMQRNYRQQPPLIPHSIDQYQMDLKVNQCLACHDWTKAGERDAPTLSMTHYLDRDGAELDHIAGTRYFCNQCHVPQADALPLVDNIFQPSSTD</sequence>
<dbReference type="GO" id="GO:0046872">
    <property type="term" value="F:metal ion binding"/>
    <property type="evidence" value="ECO:0007669"/>
    <property type="project" value="UniProtKB-KW"/>
</dbReference>
<comment type="function">
    <text evidence="1">Electron transfer subunit of the periplasmic nitrate reductase complex NapAB. Receives electrons from the membrane-anchored tetraheme c-type NapC protein and transfers these to NapA subunit, thus allowing electron flow between membrane and periplasm. Essential for periplasmic nitrate reduction with nitrate as the terminal electron acceptor.</text>
</comment>
<evidence type="ECO:0000256" key="2">
    <source>
        <dbReference type="ARBA" id="ARBA00004418"/>
    </source>
</evidence>
<dbReference type="FunFam" id="1.10.1130.10:FF:000001">
    <property type="entry name" value="Periplasmic nitrate reductase, electron transfer subunit"/>
    <property type="match status" value="1"/>
</dbReference>
<keyword evidence="7 15" id="KW-0349">Heme</keyword>
<evidence type="ECO:0000256" key="1">
    <source>
        <dbReference type="ARBA" id="ARBA00002599"/>
    </source>
</evidence>
<dbReference type="STRING" id="870908.SAMN04488044_2914"/>
<dbReference type="InterPro" id="IPR005591">
    <property type="entry name" value="NapB"/>
</dbReference>
<evidence type="ECO:0000256" key="17">
    <source>
        <dbReference type="SAM" id="SignalP"/>
    </source>
</evidence>
<comment type="subcellular location">
    <subcellularLocation>
        <location evidence="2 14">Periplasm</location>
    </subcellularLocation>
</comment>
<evidence type="ECO:0000256" key="14">
    <source>
        <dbReference type="PIRNR" id="PIRNR006105"/>
    </source>
</evidence>
<dbReference type="InterPro" id="IPR036280">
    <property type="entry name" value="Multihaem_cyt_sf"/>
</dbReference>
<keyword evidence="6 14" id="KW-0813">Transport</keyword>
<dbReference type="PANTHER" id="PTHR38604">
    <property type="entry name" value="PERIPLASMIC NITRATE REDUCTASE, ELECTRON TRANSFER SUBUNIT"/>
    <property type="match status" value="1"/>
</dbReference>
<evidence type="ECO:0000256" key="9">
    <source>
        <dbReference type="ARBA" id="ARBA00022729"/>
    </source>
</evidence>
<evidence type="ECO:0000256" key="12">
    <source>
        <dbReference type="ARBA" id="ARBA00023004"/>
    </source>
</evidence>
<dbReference type="Pfam" id="PF03892">
    <property type="entry name" value="NapB"/>
    <property type="match status" value="1"/>
</dbReference>
<dbReference type="SUPFAM" id="SSF48695">
    <property type="entry name" value="Multiheme cytochromes"/>
    <property type="match status" value="1"/>
</dbReference>
<evidence type="ECO:0000313" key="18">
    <source>
        <dbReference type="EMBL" id="SHH64987.1"/>
    </source>
</evidence>
<dbReference type="EMBL" id="FQWM01000007">
    <property type="protein sequence ID" value="SHH64987.1"/>
    <property type="molecule type" value="Genomic_DNA"/>
</dbReference>
<evidence type="ECO:0000256" key="13">
    <source>
        <dbReference type="ARBA" id="ARBA00031832"/>
    </source>
</evidence>
<feature type="binding site" description="covalent" evidence="15">
    <location>
        <position position="129"/>
    </location>
    <ligand>
        <name>heme c</name>
        <dbReference type="ChEBI" id="CHEBI:61717"/>
        <label>2</label>
    </ligand>
</feature>
<evidence type="ECO:0000256" key="7">
    <source>
        <dbReference type="ARBA" id="ARBA00022617"/>
    </source>
</evidence>
<dbReference type="Proteomes" id="UP000184211">
    <property type="component" value="Unassembled WGS sequence"/>
</dbReference>
<dbReference type="GO" id="GO:0042597">
    <property type="term" value="C:periplasmic space"/>
    <property type="evidence" value="ECO:0007669"/>
    <property type="project" value="UniProtKB-SubCell"/>
</dbReference>
<evidence type="ECO:0000256" key="15">
    <source>
        <dbReference type="PIRSR" id="PIRSR006105-1"/>
    </source>
</evidence>
<evidence type="ECO:0000256" key="6">
    <source>
        <dbReference type="ARBA" id="ARBA00022448"/>
    </source>
</evidence>
<evidence type="ECO:0000256" key="8">
    <source>
        <dbReference type="ARBA" id="ARBA00022723"/>
    </source>
</evidence>
<keyword evidence="9 17" id="KW-0732">Signal</keyword>